<evidence type="ECO:0000313" key="9">
    <source>
        <dbReference type="Proteomes" id="UP001189429"/>
    </source>
</evidence>
<comment type="caution">
    <text evidence="8">The sequence shown here is derived from an EMBL/GenBank/DDBJ whole genome shotgun (WGS) entry which is preliminary data.</text>
</comment>
<dbReference type="Gene3D" id="3.60.60.30">
    <property type="match status" value="1"/>
</dbReference>
<name>A0ABN9QRX1_9DINO</name>
<dbReference type="PANTHER" id="PTHR12370">
    <property type="entry name" value="PHOSPHOLIPASE B-RELATED"/>
    <property type="match status" value="1"/>
</dbReference>
<evidence type="ECO:0000256" key="3">
    <source>
        <dbReference type="ARBA" id="ARBA00022801"/>
    </source>
</evidence>
<organism evidence="8 9">
    <name type="scientific">Prorocentrum cordatum</name>
    <dbReference type="NCBI Taxonomy" id="2364126"/>
    <lineage>
        <taxon>Eukaryota</taxon>
        <taxon>Sar</taxon>
        <taxon>Alveolata</taxon>
        <taxon>Dinophyceae</taxon>
        <taxon>Prorocentrales</taxon>
        <taxon>Prorocentraceae</taxon>
        <taxon>Prorocentrum</taxon>
    </lineage>
</organism>
<dbReference type="Pfam" id="PF04916">
    <property type="entry name" value="Phospholip_B"/>
    <property type="match status" value="1"/>
</dbReference>
<keyword evidence="2" id="KW-0732">Signal</keyword>
<keyword evidence="6" id="KW-0325">Glycoprotein</keyword>
<proteinExistence type="inferred from homology"/>
<sequence length="601" mass="66067">MRLDRGTGSSEGIPIAWGQFDDRINSTGWSELRLYTTDYEQVSNDVKMYAAGFTEGVLTSRRLGQYFRNFGRLLAHYDSTHPAMGGVRAALSQELDHLREKTNLVGHAMVDEPAEAYWRHARYVLLQLWGICDGFNAAALSVGAPVLALEDLVIINSAGELPQLLQAYSPEALAWPRPGCARGPAPAPAPAPAETMAQALAPGPAGPSLLQRARGLGRLAGGGAAGHAPAAAPAGDPLDDAHWERRMIEGGRCSAFVRLTGDGADILVGHSTWDDYSKMTRIFKYYKFDLPGAETVASLIAFSAYPGALSSTDDFYITDSNLTIMETSLEVLDPAAWGRIMRFPDHPHIPNFVHIMATNRLARSAPHWSWLFTSTNSGTYTSQWMVVDYNKMERRGPLTNTTLPANTFWVIESVPGAVESHDMTRLLERLRYFPSFNRPLFRKTREITGFTSAELSHGALYSWGHNPRAHIFRAAAPEVEALYDMRLLMRRNRYPLTGAQPSSAGHDISARFDLLPVGGVPNGGIDAKIVNRCLLKKLEVQAVSGPSHDALPPFRWRGEGGAELWPGWPHDGLPDVWDFGFVQMTPFGMAEVKDLELCEAP</sequence>
<accession>A0ABN9QRX1</accession>
<dbReference type="PANTHER" id="PTHR12370:SF3">
    <property type="entry name" value="PHOSPHOLIPASE B-LIKE 2-RELATED"/>
    <property type="match status" value="1"/>
</dbReference>
<evidence type="ECO:0000256" key="4">
    <source>
        <dbReference type="ARBA" id="ARBA00022963"/>
    </source>
</evidence>
<evidence type="ECO:0000256" key="5">
    <source>
        <dbReference type="ARBA" id="ARBA00023098"/>
    </source>
</evidence>
<evidence type="ECO:0000256" key="6">
    <source>
        <dbReference type="ARBA" id="ARBA00023180"/>
    </source>
</evidence>
<evidence type="ECO:0000256" key="2">
    <source>
        <dbReference type="ARBA" id="ARBA00022729"/>
    </source>
</evidence>
<keyword evidence="4 7" id="KW-0442">Lipid degradation</keyword>
<dbReference type="Proteomes" id="UP001189429">
    <property type="component" value="Unassembled WGS sequence"/>
</dbReference>
<reference evidence="8" key="1">
    <citation type="submission" date="2023-10" db="EMBL/GenBank/DDBJ databases">
        <authorList>
            <person name="Chen Y."/>
            <person name="Shah S."/>
            <person name="Dougan E. K."/>
            <person name="Thang M."/>
            <person name="Chan C."/>
        </authorList>
    </citation>
    <scope>NUCLEOTIDE SEQUENCE [LARGE SCALE GENOMIC DNA]</scope>
</reference>
<keyword evidence="9" id="KW-1185">Reference proteome</keyword>
<evidence type="ECO:0000256" key="1">
    <source>
        <dbReference type="ARBA" id="ARBA00007835"/>
    </source>
</evidence>
<dbReference type="EC" id="3.1.1.-" evidence="7"/>
<keyword evidence="3 7" id="KW-0378">Hydrolase</keyword>
<comment type="function">
    <text evidence="7">Putative phospholipase.</text>
</comment>
<evidence type="ECO:0000256" key="7">
    <source>
        <dbReference type="RuleBase" id="RU364138"/>
    </source>
</evidence>
<keyword evidence="5 7" id="KW-0443">Lipid metabolism</keyword>
<evidence type="ECO:0000313" key="8">
    <source>
        <dbReference type="EMBL" id="CAK0808958.1"/>
    </source>
</evidence>
<comment type="similarity">
    <text evidence="1 7">Belongs to the phospholipase B-like family.</text>
</comment>
<dbReference type="InterPro" id="IPR007000">
    <property type="entry name" value="PLipase_B-like"/>
</dbReference>
<dbReference type="EMBL" id="CAUYUJ010004291">
    <property type="protein sequence ID" value="CAK0808958.1"/>
    <property type="molecule type" value="Genomic_DNA"/>
</dbReference>
<gene>
    <name evidence="8" type="ORF">PCOR1329_LOCUS14366</name>
</gene>
<protein>
    <recommendedName>
        <fullName evidence="7">Phospholipase B-like</fullName>
        <ecNumber evidence="7">3.1.1.-</ecNumber>
    </recommendedName>
</protein>